<comment type="cofactor">
    <cofactor evidence="1 10">
        <name>pyridoxal 5'-phosphate</name>
        <dbReference type="ChEBI" id="CHEBI:597326"/>
    </cofactor>
</comment>
<evidence type="ECO:0000256" key="8">
    <source>
        <dbReference type="ARBA" id="ARBA00023102"/>
    </source>
</evidence>
<proteinExistence type="inferred from homology"/>
<evidence type="ECO:0000256" key="3">
    <source>
        <dbReference type="ARBA" id="ARBA00011738"/>
    </source>
</evidence>
<dbReference type="Pfam" id="PF00155">
    <property type="entry name" value="Aminotran_1_2"/>
    <property type="match status" value="1"/>
</dbReference>
<dbReference type="NCBIfam" id="TIGR01141">
    <property type="entry name" value="hisC"/>
    <property type="match status" value="1"/>
</dbReference>
<evidence type="ECO:0000256" key="7">
    <source>
        <dbReference type="ARBA" id="ARBA00022898"/>
    </source>
</evidence>
<keyword evidence="6" id="KW-0808">Transferase</keyword>
<dbReference type="CDD" id="cd00609">
    <property type="entry name" value="AAT_like"/>
    <property type="match status" value="1"/>
</dbReference>
<sequence>MRPYNPPLEGRRAYIRLDFNENSQGCSPKVIDALKQIDRHTIAAYPEYNAFRKKLAEFMGLSSSRILPTNASDEGIMTVFQTFLDARNRIVLPVPTFAMFTFYAQVLDLEIVEVLYNPDLSFPVEQTLMALTPDTKAVVLVSPNNPTGTSIPRNAIIAIAEKMKDRLVLLDEAYYEFNKTTAADLIEKYRNLIILRTFSKAFGMAGLRLGIIISCEENIAAMAKAHSPYSISALTATLAMAALDDPDYAFAYAEQVRANKAVLQKELTAMGIKSLASDANFILARFNDKCKAIEQGLKENGILVRDRSSDPLLQGCLRITVGTSEQTEKLIKSLRRQLKN</sequence>
<evidence type="ECO:0000256" key="1">
    <source>
        <dbReference type="ARBA" id="ARBA00001933"/>
    </source>
</evidence>
<feature type="domain" description="Aminotransferase class I/classII large" evidence="11">
    <location>
        <begin position="14"/>
        <end position="334"/>
    </location>
</feature>
<keyword evidence="8" id="KW-0368">Histidine biosynthesis</keyword>
<dbReference type="PROSITE" id="PS00599">
    <property type="entry name" value="AA_TRANSFER_CLASS_2"/>
    <property type="match status" value="1"/>
</dbReference>
<evidence type="ECO:0000256" key="4">
    <source>
        <dbReference type="ARBA" id="ARBA00022576"/>
    </source>
</evidence>
<evidence type="ECO:0000313" key="12">
    <source>
        <dbReference type="EMBL" id="OGK02837.1"/>
    </source>
</evidence>
<organism evidence="12 13">
    <name type="scientific">Candidatus Raymondbacteria bacterium RIFOXYD12_FULL_49_13</name>
    <dbReference type="NCBI Taxonomy" id="1817890"/>
    <lineage>
        <taxon>Bacteria</taxon>
        <taxon>Raymondiibacteriota</taxon>
    </lineage>
</organism>
<gene>
    <name evidence="12" type="ORF">A2519_06630</name>
</gene>
<comment type="subunit">
    <text evidence="3">Homodimer.</text>
</comment>
<dbReference type="GO" id="GO:0000105">
    <property type="term" value="P:L-histidine biosynthetic process"/>
    <property type="evidence" value="ECO:0007669"/>
    <property type="project" value="UniProtKB-KW"/>
</dbReference>
<dbReference type="AlphaFoldDB" id="A0A1F7F8J3"/>
<dbReference type="Gene3D" id="3.90.1150.10">
    <property type="entry name" value="Aspartate Aminotransferase, domain 1"/>
    <property type="match status" value="1"/>
</dbReference>
<dbReference type="InterPro" id="IPR004839">
    <property type="entry name" value="Aminotransferase_I/II_large"/>
</dbReference>
<dbReference type="PANTHER" id="PTHR42885">
    <property type="entry name" value="HISTIDINOL-PHOSPHATE AMINOTRANSFERASE-RELATED"/>
    <property type="match status" value="1"/>
</dbReference>
<dbReference type="PANTHER" id="PTHR42885:SF2">
    <property type="entry name" value="HISTIDINOL-PHOSPHATE AMINOTRANSFERASE"/>
    <property type="match status" value="1"/>
</dbReference>
<name>A0A1F7F8J3_UNCRA</name>
<keyword evidence="4" id="KW-0032">Aminotransferase</keyword>
<dbReference type="InterPro" id="IPR015421">
    <property type="entry name" value="PyrdxlP-dep_Trfase_major"/>
</dbReference>
<dbReference type="Proteomes" id="UP000179243">
    <property type="component" value="Unassembled WGS sequence"/>
</dbReference>
<evidence type="ECO:0000256" key="2">
    <source>
        <dbReference type="ARBA" id="ARBA00007970"/>
    </source>
</evidence>
<evidence type="ECO:0000313" key="13">
    <source>
        <dbReference type="Proteomes" id="UP000179243"/>
    </source>
</evidence>
<dbReference type="InterPro" id="IPR005861">
    <property type="entry name" value="HisP_aminotrans"/>
</dbReference>
<comment type="similarity">
    <text evidence="2">Belongs to the class-II pyridoxal-phosphate-dependent aminotransferase family. Histidinol-phosphate aminotransferase subfamily.</text>
</comment>
<dbReference type="Gene3D" id="3.40.640.10">
    <property type="entry name" value="Type I PLP-dependent aspartate aminotransferase-like (Major domain)"/>
    <property type="match status" value="1"/>
</dbReference>
<dbReference type="GO" id="GO:0030170">
    <property type="term" value="F:pyridoxal phosphate binding"/>
    <property type="evidence" value="ECO:0007669"/>
    <property type="project" value="InterPro"/>
</dbReference>
<comment type="pathway">
    <text evidence="9">Amino-acid biosynthesis.</text>
</comment>
<dbReference type="InterPro" id="IPR001917">
    <property type="entry name" value="Aminotrans_II_pyridoxalP_BS"/>
</dbReference>
<dbReference type="InterPro" id="IPR015422">
    <property type="entry name" value="PyrdxlP-dep_Trfase_small"/>
</dbReference>
<evidence type="ECO:0000256" key="6">
    <source>
        <dbReference type="ARBA" id="ARBA00022679"/>
    </source>
</evidence>
<evidence type="ECO:0000256" key="10">
    <source>
        <dbReference type="RuleBase" id="RU003693"/>
    </source>
</evidence>
<reference evidence="12 13" key="1">
    <citation type="journal article" date="2016" name="Nat. Commun.">
        <title>Thousands of microbial genomes shed light on interconnected biogeochemical processes in an aquifer system.</title>
        <authorList>
            <person name="Anantharaman K."/>
            <person name="Brown C.T."/>
            <person name="Hug L.A."/>
            <person name="Sharon I."/>
            <person name="Castelle C.J."/>
            <person name="Probst A.J."/>
            <person name="Thomas B.C."/>
            <person name="Singh A."/>
            <person name="Wilkins M.J."/>
            <person name="Karaoz U."/>
            <person name="Brodie E.L."/>
            <person name="Williams K.H."/>
            <person name="Hubbard S.S."/>
            <person name="Banfield J.F."/>
        </authorList>
    </citation>
    <scope>NUCLEOTIDE SEQUENCE [LARGE SCALE GENOMIC DNA]</scope>
</reference>
<keyword evidence="7 10" id="KW-0663">Pyridoxal phosphate</keyword>
<dbReference type="SUPFAM" id="SSF53383">
    <property type="entry name" value="PLP-dependent transferases"/>
    <property type="match status" value="1"/>
</dbReference>
<evidence type="ECO:0000259" key="11">
    <source>
        <dbReference type="Pfam" id="PF00155"/>
    </source>
</evidence>
<evidence type="ECO:0000256" key="5">
    <source>
        <dbReference type="ARBA" id="ARBA00022605"/>
    </source>
</evidence>
<dbReference type="EMBL" id="MFYX01000101">
    <property type="protein sequence ID" value="OGK02837.1"/>
    <property type="molecule type" value="Genomic_DNA"/>
</dbReference>
<evidence type="ECO:0000256" key="9">
    <source>
        <dbReference type="ARBA" id="ARBA00029440"/>
    </source>
</evidence>
<dbReference type="InterPro" id="IPR015424">
    <property type="entry name" value="PyrdxlP-dep_Trfase"/>
</dbReference>
<keyword evidence="5" id="KW-0028">Amino-acid biosynthesis</keyword>
<protein>
    <submittedName>
        <fullName evidence="12">Histidinol-phosphate transaminase</fullName>
    </submittedName>
</protein>
<accession>A0A1F7F8J3</accession>
<dbReference type="GO" id="GO:0004400">
    <property type="term" value="F:histidinol-phosphate transaminase activity"/>
    <property type="evidence" value="ECO:0007669"/>
    <property type="project" value="InterPro"/>
</dbReference>
<comment type="caution">
    <text evidence="12">The sequence shown here is derived from an EMBL/GenBank/DDBJ whole genome shotgun (WGS) entry which is preliminary data.</text>
</comment>